<reference evidence="2 3" key="1">
    <citation type="submission" date="2018-08" db="EMBL/GenBank/DDBJ databases">
        <title>Bacillus chawlae sp. nov., Bacillus glennii sp. nov., and Bacillus saganii sp. nov. Isolated from the Vehicle Assembly Building at Kennedy Space Center where the Viking Spacecraft were Assembled.</title>
        <authorList>
            <person name="Seuylemezian A."/>
            <person name="Vaishampayan P."/>
        </authorList>
    </citation>
    <scope>NUCLEOTIDE SEQUENCE [LARGE SCALE GENOMIC DNA]</scope>
    <source>
        <strain evidence="2 3">V44-8</strain>
    </source>
</reference>
<dbReference type="Proteomes" id="UP000262939">
    <property type="component" value="Unassembled WGS sequence"/>
</dbReference>
<dbReference type="RefSeq" id="WP_117320663.1">
    <property type="nucleotide sequence ID" value="NZ_QVTD01000001.1"/>
</dbReference>
<keyword evidence="1" id="KW-1133">Transmembrane helix</keyword>
<organism evidence="2 3">
    <name type="scientific">Peribacillus glennii</name>
    <dbReference type="NCBI Taxonomy" id="2303991"/>
    <lineage>
        <taxon>Bacteria</taxon>
        <taxon>Bacillati</taxon>
        <taxon>Bacillota</taxon>
        <taxon>Bacilli</taxon>
        <taxon>Bacillales</taxon>
        <taxon>Bacillaceae</taxon>
        <taxon>Peribacillus</taxon>
    </lineage>
</organism>
<feature type="transmembrane region" description="Helical" evidence="1">
    <location>
        <begin position="100"/>
        <end position="118"/>
    </location>
</feature>
<dbReference type="EMBL" id="QVTD01000001">
    <property type="protein sequence ID" value="RFU66692.1"/>
    <property type="molecule type" value="Genomic_DNA"/>
</dbReference>
<dbReference type="OrthoDB" id="1681794at2"/>
<evidence type="ECO:0000313" key="2">
    <source>
        <dbReference type="EMBL" id="RFU66692.1"/>
    </source>
</evidence>
<keyword evidence="1" id="KW-0812">Transmembrane</keyword>
<sequence>MKHANRHEVAEKVFWSIALPGFGQLLNGKLFKGFLFIALEILVNVQANFNQIIILSFNRKIRESIEQTNYQWLMFYPCIYMFAIWDAYKDAGGGKDRYSFLPFVFGAYFVTLGLIYSPCLKVFGVLLGPMWLPMLSLPIGLALGVMIKKIVERFINST</sequence>
<dbReference type="AlphaFoldDB" id="A0A372LJN6"/>
<gene>
    <name evidence="2" type="ORF">D0466_00835</name>
</gene>
<keyword evidence="3" id="KW-1185">Reference proteome</keyword>
<proteinExistence type="predicted"/>
<keyword evidence="1" id="KW-0472">Membrane</keyword>
<accession>A0A372LJN6</accession>
<feature type="transmembrane region" description="Helical" evidence="1">
    <location>
        <begin position="130"/>
        <end position="147"/>
    </location>
</feature>
<name>A0A372LJN6_9BACI</name>
<evidence type="ECO:0000313" key="3">
    <source>
        <dbReference type="Proteomes" id="UP000262939"/>
    </source>
</evidence>
<feature type="transmembrane region" description="Helical" evidence="1">
    <location>
        <begin position="69"/>
        <end position="88"/>
    </location>
</feature>
<evidence type="ECO:0000256" key="1">
    <source>
        <dbReference type="SAM" id="Phobius"/>
    </source>
</evidence>
<comment type="caution">
    <text evidence="2">The sequence shown here is derived from an EMBL/GenBank/DDBJ whole genome shotgun (WGS) entry which is preliminary data.</text>
</comment>
<protein>
    <submittedName>
        <fullName evidence="2">Uncharacterized protein</fullName>
    </submittedName>
</protein>